<accession>A0A1H3ZZP1</accession>
<keyword evidence="2" id="KW-1185">Reference proteome</keyword>
<dbReference type="AlphaFoldDB" id="A0A1H3ZZP1"/>
<evidence type="ECO:0000313" key="1">
    <source>
        <dbReference type="EMBL" id="SEA28694.1"/>
    </source>
</evidence>
<proteinExistence type="predicted"/>
<evidence type="ECO:0000313" key="2">
    <source>
        <dbReference type="Proteomes" id="UP000199041"/>
    </source>
</evidence>
<gene>
    <name evidence="1" type="ORF">SAMN05192529_112112</name>
</gene>
<protein>
    <submittedName>
        <fullName evidence="1">Uncharacterized protein</fullName>
    </submittedName>
</protein>
<reference evidence="1 2" key="1">
    <citation type="submission" date="2016-10" db="EMBL/GenBank/DDBJ databases">
        <authorList>
            <person name="de Groot N.N."/>
        </authorList>
    </citation>
    <scope>NUCLEOTIDE SEQUENCE [LARGE SCALE GENOMIC DNA]</scope>
    <source>
        <strain evidence="1 2">Vu-144</strain>
    </source>
</reference>
<dbReference type="Proteomes" id="UP000199041">
    <property type="component" value="Unassembled WGS sequence"/>
</dbReference>
<sequence length="30" mass="3537">MAEPDMVDVVFGDFFWKFIVFEGILFNHSV</sequence>
<name>A0A1H3ZZP1_9BACT</name>
<organism evidence="1 2">
    <name type="scientific">Arachidicoccus rhizosphaerae</name>
    <dbReference type="NCBI Taxonomy" id="551991"/>
    <lineage>
        <taxon>Bacteria</taxon>
        <taxon>Pseudomonadati</taxon>
        <taxon>Bacteroidota</taxon>
        <taxon>Chitinophagia</taxon>
        <taxon>Chitinophagales</taxon>
        <taxon>Chitinophagaceae</taxon>
        <taxon>Arachidicoccus</taxon>
    </lineage>
</organism>
<dbReference type="EMBL" id="FNQY01000012">
    <property type="protein sequence ID" value="SEA28694.1"/>
    <property type="molecule type" value="Genomic_DNA"/>
</dbReference>